<sequence>MERELVRAKEAAQAAAQTKSEFLANMSHEIRTPLNGIIGMTELALDTELTIEQREYLGMVKLSADHLLTVINDILDFSKIEAGRLDLDLIDFHLRDALDDTMATLAMRAHKKGLELVDHVAADVPDVLVGDPHRLCQVVVNLIGNAIKFTERGEAVLRVEVQSRTEQQVCLHFAVSDTGIGIPNEQQQKLFKAFSQADTSTTRKYGGTGLGLAISARLVQLMGGEIWLESETGRGSTFHFTLPFGLVCGPVAWSTPAEPDQVHGLSVLIVDDNATNRRILEEMLIHWGMKPIAVEGGREAIAALTQARDVGLPFALVLLDAMMPGMDGFSLAERIRQDSELTGATLMMLSSANRREDAARCQELGVATYLIKPIRESSLLDAIMTTLGTSVSREPRRGQLAATAKPDGSRRTWKRKLRLLLAEDNLINQRLAMTLLKKQGHHVVVVSNGREALAAMNGTRFDAVLMDVQMPEMDGFETTAVIRAREAGTKVHTTIIAMTAHALTGDRDRCLAAGMDAYVAKPLRLEDLLAVLEGLTPAPLETEGTATGSGSGSVVFDRAATLERMDGDAELMKELAGLFLEECPQRMAEIRQAVAERDAMRLQRMAHTLKGSVGNFGAREAFEATRRLEIIGVEQDWSHADEAWTALEEAIGRLNSAFAELCNERVS</sequence>
<evidence type="ECO:0000256" key="15">
    <source>
        <dbReference type="ARBA" id="ARBA00068150"/>
    </source>
</evidence>
<protein>
    <recommendedName>
        <fullName evidence="15">Sensory/regulatory protein RpfC</fullName>
        <ecNumber evidence="3">2.7.13.3</ecNumber>
    </recommendedName>
</protein>
<dbReference type="PROSITE" id="PS50894">
    <property type="entry name" value="HPT"/>
    <property type="match status" value="1"/>
</dbReference>
<dbReference type="SUPFAM" id="SSF47226">
    <property type="entry name" value="Histidine-containing phosphotransfer domain, HPT domain"/>
    <property type="match status" value="1"/>
</dbReference>
<comment type="catalytic activity">
    <reaction evidence="1">
        <text>ATP + protein L-histidine = ADP + protein N-phospho-L-histidine.</text>
        <dbReference type="EC" id="2.7.13.3"/>
    </reaction>
</comment>
<dbReference type="FunFam" id="3.30.565.10:FF:000010">
    <property type="entry name" value="Sensor histidine kinase RcsC"/>
    <property type="match status" value="1"/>
</dbReference>
<dbReference type="InterPro" id="IPR036890">
    <property type="entry name" value="HATPase_C_sf"/>
</dbReference>
<comment type="subcellular location">
    <subcellularLocation>
        <location evidence="2">Cell membrane</location>
        <topology evidence="2">Multi-pass membrane protein</topology>
    </subcellularLocation>
</comment>
<evidence type="ECO:0000259" key="19">
    <source>
        <dbReference type="PROSITE" id="PS50110"/>
    </source>
</evidence>
<dbReference type="CDD" id="cd00082">
    <property type="entry name" value="HisKA"/>
    <property type="match status" value="1"/>
</dbReference>
<dbReference type="Gene3D" id="1.10.287.130">
    <property type="match status" value="1"/>
</dbReference>
<dbReference type="InterPro" id="IPR004358">
    <property type="entry name" value="Sig_transdc_His_kin-like_C"/>
</dbReference>
<dbReference type="PRINTS" id="PR00344">
    <property type="entry name" value="BCTRLSENSOR"/>
</dbReference>
<dbReference type="InterPro" id="IPR001789">
    <property type="entry name" value="Sig_transdc_resp-reg_receiver"/>
</dbReference>
<evidence type="ECO:0000256" key="7">
    <source>
        <dbReference type="ARBA" id="ARBA00022692"/>
    </source>
</evidence>
<dbReference type="PANTHER" id="PTHR45339:SF1">
    <property type="entry name" value="HYBRID SIGNAL TRANSDUCTION HISTIDINE KINASE J"/>
    <property type="match status" value="1"/>
</dbReference>
<feature type="modified residue" description="4-aspartylphosphate" evidence="17">
    <location>
        <position position="320"/>
    </location>
</feature>
<evidence type="ECO:0000256" key="8">
    <source>
        <dbReference type="ARBA" id="ARBA00022741"/>
    </source>
</evidence>
<keyword evidence="10" id="KW-0067">ATP-binding</keyword>
<evidence type="ECO:0000256" key="12">
    <source>
        <dbReference type="ARBA" id="ARBA00023012"/>
    </source>
</evidence>
<evidence type="ECO:0000256" key="6">
    <source>
        <dbReference type="ARBA" id="ARBA00022679"/>
    </source>
</evidence>
<dbReference type="EMBL" id="CP155447">
    <property type="protein sequence ID" value="XBH05661.1"/>
    <property type="molecule type" value="Genomic_DNA"/>
</dbReference>
<dbReference type="EC" id="2.7.13.3" evidence="3"/>
<evidence type="ECO:0000256" key="4">
    <source>
        <dbReference type="ARBA" id="ARBA00022475"/>
    </source>
</evidence>
<dbReference type="SMART" id="SM00387">
    <property type="entry name" value="HATPase_c"/>
    <property type="match status" value="1"/>
</dbReference>
<dbReference type="InterPro" id="IPR008207">
    <property type="entry name" value="Sig_transdc_His_kin_Hpt_dom"/>
</dbReference>
<gene>
    <name evidence="21" type="ORF">V5E97_06465</name>
</gene>
<dbReference type="Gene3D" id="3.40.50.2300">
    <property type="match status" value="2"/>
</dbReference>
<dbReference type="SUPFAM" id="SSF52172">
    <property type="entry name" value="CheY-like"/>
    <property type="match status" value="2"/>
</dbReference>
<evidence type="ECO:0000259" key="18">
    <source>
        <dbReference type="PROSITE" id="PS50109"/>
    </source>
</evidence>
<dbReference type="SMART" id="SM00448">
    <property type="entry name" value="REC"/>
    <property type="match status" value="2"/>
</dbReference>
<comment type="subunit">
    <text evidence="14">At low DSF concentrations, interacts with RpfF.</text>
</comment>
<feature type="domain" description="HPt" evidence="20">
    <location>
        <begin position="568"/>
        <end position="667"/>
    </location>
</feature>
<dbReference type="CDD" id="cd16922">
    <property type="entry name" value="HATPase_EvgS-ArcB-TorS-like"/>
    <property type="match status" value="1"/>
</dbReference>
<dbReference type="Pfam" id="PF02518">
    <property type="entry name" value="HATPase_c"/>
    <property type="match status" value="1"/>
</dbReference>
<evidence type="ECO:0000256" key="9">
    <source>
        <dbReference type="ARBA" id="ARBA00022777"/>
    </source>
</evidence>
<evidence type="ECO:0000256" key="3">
    <source>
        <dbReference type="ARBA" id="ARBA00012438"/>
    </source>
</evidence>
<evidence type="ECO:0000256" key="1">
    <source>
        <dbReference type="ARBA" id="ARBA00000085"/>
    </source>
</evidence>
<keyword evidence="9" id="KW-0418">Kinase</keyword>
<dbReference type="PROSITE" id="PS50110">
    <property type="entry name" value="RESPONSE_REGULATORY"/>
    <property type="match status" value="2"/>
</dbReference>
<keyword evidence="12" id="KW-0902">Two-component regulatory system</keyword>
<evidence type="ECO:0000256" key="17">
    <source>
        <dbReference type="PROSITE-ProRule" id="PRU00169"/>
    </source>
</evidence>
<keyword evidence="13" id="KW-0472">Membrane</keyword>
<evidence type="ECO:0000256" key="10">
    <source>
        <dbReference type="ARBA" id="ARBA00022840"/>
    </source>
</evidence>
<dbReference type="InterPro" id="IPR005467">
    <property type="entry name" value="His_kinase_dom"/>
</dbReference>
<keyword evidence="5 17" id="KW-0597">Phosphoprotein</keyword>
<keyword evidence="4" id="KW-1003">Cell membrane</keyword>
<dbReference type="CDD" id="cd00088">
    <property type="entry name" value="HPT"/>
    <property type="match status" value="1"/>
</dbReference>
<dbReference type="InterPro" id="IPR036097">
    <property type="entry name" value="HisK_dim/P_sf"/>
</dbReference>
<dbReference type="SMART" id="SM00388">
    <property type="entry name" value="HisKA"/>
    <property type="match status" value="1"/>
</dbReference>
<dbReference type="Pfam" id="PF00512">
    <property type="entry name" value="HisKA"/>
    <property type="match status" value="1"/>
</dbReference>
<evidence type="ECO:0000256" key="11">
    <source>
        <dbReference type="ARBA" id="ARBA00022989"/>
    </source>
</evidence>
<dbReference type="Pfam" id="PF00072">
    <property type="entry name" value="Response_reg"/>
    <property type="match status" value="2"/>
</dbReference>
<dbReference type="Gene3D" id="1.20.120.160">
    <property type="entry name" value="HPT domain"/>
    <property type="match status" value="1"/>
</dbReference>
<evidence type="ECO:0000256" key="5">
    <source>
        <dbReference type="ARBA" id="ARBA00022553"/>
    </source>
</evidence>
<dbReference type="Gene3D" id="3.30.565.10">
    <property type="entry name" value="Histidine kinase-like ATPase, C-terminal domain"/>
    <property type="match status" value="1"/>
</dbReference>
<dbReference type="InterPro" id="IPR003594">
    <property type="entry name" value="HATPase_dom"/>
</dbReference>
<dbReference type="InterPro" id="IPR036641">
    <property type="entry name" value="HPT_dom_sf"/>
</dbReference>
<feature type="domain" description="Histidine kinase" evidence="18">
    <location>
        <begin position="25"/>
        <end position="246"/>
    </location>
</feature>
<proteinExistence type="predicted"/>
<keyword evidence="8" id="KW-0547">Nucleotide-binding</keyword>
<accession>A0AAU7CKB2</accession>
<dbReference type="PROSITE" id="PS50109">
    <property type="entry name" value="HIS_KIN"/>
    <property type="match status" value="1"/>
</dbReference>
<evidence type="ECO:0000256" key="13">
    <source>
        <dbReference type="ARBA" id="ARBA00023136"/>
    </source>
</evidence>
<feature type="modified residue" description="4-aspartylphosphate" evidence="17">
    <location>
        <position position="467"/>
    </location>
</feature>
<dbReference type="FunFam" id="1.10.287.130:FF:000002">
    <property type="entry name" value="Two-component osmosensing histidine kinase"/>
    <property type="match status" value="1"/>
</dbReference>
<keyword evidence="6" id="KW-0808">Transferase</keyword>
<reference evidence="21" key="1">
    <citation type="submission" date="2024-05" db="EMBL/GenBank/DDBJ databases">
        <title>Planctomycetes of the genus Singulisphaera possess chitinolytic capabilities.</title>
        <authorList>
            <person name="Ivanova A."/>
        </authorList>
    </citation>
    <scope>NUCLEOTIDE SEQUENCE</scope>
    <source>
        <strain evidence="21">Ch08T</strain>
    </source>
</reference>
<dbReference type="AlphaFoldDB" id="A0AAU7CKB2"/>
<dbReference type="InterPro" id="IPR003661">
    <property type="entry name" value="HisK_dim/P_dom"/>
</dbReference>
<dbReference type="InterPro" id="IPR011006">
    <property type="entry name" value="CheY-like_superfamily"/>
</dbReference>
<evidence type="ECO:0000256" key="16">
    <source>
        <dbReference type="PROSITE-ProRule" id="PRU00110"/>
    </source>
</evidence>
<dbReference type="GO" id="GO:0005524">
    <property type="term" value="F:ATP binding"/>
    <property type="evidence" value="ECO:0007669"/>
    <property type="project" value="UniProtKB-KW"/>
</dbReference>
<organism evidence="21">
    <name type="scientific">Singulisphaera sp. Ch08</name>
    <dbReference type="NCBI Taxonomy" id="3120278"/>
    <lineage>
        <taxon>Bacteria</taxon>
        <taxon>Pseudomonadati</taxon>
        <taxon>Planctomycetota</taxon>
        <taxon>Planctomycetia</taxon>
        <taxon>Isosphaerales</taxon>
        <taxon>Isosphaeraceae</taxon>
        <taxon>Singulisphaera</taxon>
    </lineage>
</organism>
<evidence type="ECO:0000313" key="21">
    <source>
        <dbReference type="EMBL" id="XBH05661.1"/>
    </source>
</evidence>
<feature type="domain" description="Response regulatory" evidence="19">
    <location>
        <begin position="418"/>
        <end position="536"/>
    </location>
</feature>
<dbReference type="GO" id="GO:0000155">
    <property type="term" value="F:phosphorelay sensor kinase activity"/>
    <property type="evidence" value="ECO:0007669"/>
    <property type="project" value="InterPro"/>
</dbReference>
<keyword evidence="11" id="KW-1133">Transmembrane helix</keyword>
<feature type="domain" description="Response regulatory" evidence="19">
    <location>
        <begin position="266"/>
        <end position="387"/>
    </location>
</feature>
<dbReference type="GO" id="GO:0005886">
    <property type="term" value="C:plasma membrane"/>
    <property type="evidence" value="ECO:0007669"/>
    <property type="project" value="UniProtKB-SubCell"/>
</dbReference>
<evidence type="ECO:0000256" key="2">
    <source>
        <dbReference type="ARBA" id="ARBA00004651"/>
    </source>
</evidence>
<feature type="modified residue" description="Phosphohistidine" evidence="16">
    <location>
        <position position="607"/>
    </location>
</feature>
<dbReference type="SUPFAM" id="SSF47384">
    <property type="entry name" value="Homodimeric domain of signal transducing histidine kinase"/>
    <property type="match status" value="1"/>
</dbReference>
<dbReference type="RefSeq" id="WP_406698508.1">
    <property type="nucleotide sequence ID" value="NZ_CP155447.1"/>
</dbReference>
<dbReference type="SUPFAM" id="SSF55874">
    <property type="entry name" value="ATPase domain of HSP90 chaperone/DNA topoisomerase II/histidine kinase"/>
    <property type="match status" value="1"/>
</dbReference>
<keyword evidence="7" id="KW-0812">Transmembrane</keyword>
<dbReference type="Pfam" id="PF01627">
    <property type="entry name" value="Hpt"/>
    <property type="match status" value="1"/>
</dbReference>
<dbReference type="PANTHER" id="PTHR45339">
    <property type="entry name" value="HYBRID SIGNAL TRANSDUCTION HISTIDINE KINASE J"/>
    <property type="match status" value="1"/>
</dbReference>
<evidence type="ECO:0000256" key="14">
    <source>
        <dbReference type="ARBA" id="ARBA00064003"/>
    </source>
</evidence>
<evidence type="ECO:0000259" key="20">
    <source>
        <dbReference type="PROSITE" id="PS50894"/>
    </source>
</evidence>
<dbReference type="SMART" id="SM00073">
    <property type="entry name" value="HPT"/>
    <property type="match status" value="1"/>
</dbReference>
<name>A0AAU7CKB2_9BACT</name>
<dbReference type="CDD" id="cd17546">
    <property type="entry name" value="REC_hyHK_CKI1_RcsC-like"/>
    <property type="match status" value="2"/>
</dbReference>